<dbReference type="EMBL" id="CP053069">
    <property type="protein sequence ID" value="QJR11794.1"/>
    <property type="molecule type" value="Genomic_DNA"/>
</dbReference>
<keyword evidence="4" id="KW-1185">Reference proteome</keyword>
<feature type="domain" description="Serine aminopeptidase S33" evidence="2">
    <location>
        <begin position="154"/>
        <end position="261"/>
    </location>
</feature>
<reference evidence="3 4" key="1">
    <citation type="submission" date="2020-04" db="EMBL/GenBank/DDBJ databases">
        <title>Usitatibacter rugosus gen. nov., sp. nov. and Usitatibacter palustris sp. nov., novel members of Usitatibacteraceae fam. nov. within the order Nitrosomonadales isolated from soil.</title>
        <authorList>
            <person name="Huber K.J."/>
            <person name="Neumann-Schaal M."/>
            <person name="Geppert A."/>
            <person name="Luckner M."/>
            <person name="Wanner G."/>
            <person name="Overmann J."/>
        </authorList>
    </citation>
    <scope>NUCLEOTIDE SEQUENCE [LARGE SCALE GENOMIC DNA]</scope>
    <source>
        <strain evidence="3 4">0125_3</strain>
    </source>
</reference>
<dbReference type="InterPro" id="IPR029058">
    <property type="entry name" value="AB_hydrolase_fold"/>
</dbReference>
<gene>
    <name evidence="3" type="primary">menH_2</name>
    <name evidence="3" type="ORF">DSM104443_02877</name>
</gene>
<dbReference type="Proteomes" id="UP000501534">
    <property type="component" value="Chromosome"/>
</dbReference>
<dbReference type="EC" id="4.2.99.20" evidence="3"/>
<evidence type="ECO:0000313" key="4">
    <source>
        <dbReference type="Proteomes" id="UP000501534"/>
    </source>
</evidence>
<dbReference type="PRINTS" id="PR00111">
    <property type="entry name" value="ABHYDROLASE"/>
</dbReference>
<evidence type="ECO:0000256" key="1">
    <source>
        <dbReference type="SAM" id="MobiDB-lite"/>
    </source>
</evidence>
<proteinExistence type="predicted"/>
<protein>
    <submittedName>
        <fullName evidence="3">2-succinyl-6-hydroxy-2, 4-cyclohexadiene-1-carboxylate synthase</fullName>
        <ecNumber evidence="3">4.2.99.20</ecNumber>
    </submittedName>
</protein>
<name>A0A6M4GZ47_9PROT</name>
<organism evidence="3 4">
    <name type="scientific">Usitatibacter rugosus</name>
    <dbReference type="NCBI Taxonomy" id="2732067"/>
    <lineage>
        <taxon>Bacteria</taxon>
        <taxon>Pseudomonadati</taxon>
        <taxon>Pseudomonadota</taxon>
        <taxon>Betaproteobacteria</taxon>
        <taxon>Nitrosomonadales</taxon>
        <taxon>Usitatibacteraceae</taxon>
        <taxon>Usitatibacter</taxon>
    </lineage>
</organism>
<dbReference type="PANTHER" id="PTHR12277">
    <property type="entry name" value="ALPHA/BETA HYDROLASE DOMAIN-CONTAINING PROTEIN"/>
    <property type="match status" value="1"/>
</dbReference>
<accession>A0A6M4GZ47</accession>
<dbReference type="KEGG" id="uru:DSM104443_02877"/>
<evidence type="ECO:0000313" key="3">
    <source>
        <dbReference type="EMBL" id="QJR11794.1"/>
    </source>
</evidence>
<dbReference type="AlphaFoldDB" id="A0A6M4GZ47"/>
<dbReference type="SUPFAM" id="SSF53474">
    <property type="entry name" value="alpha/beta-Hydrolases"/>
    <property type="match status" value="1"/>
</dbReference>
<evidence type="ECO:0000259" key="2">
    <source>
        <dbReference type="Pfam" id="PF12146"/>
    </source>
</evidence>
<dbReference type="Pfam" id="PF12146">
    <property type="entry name" value="Hydrolase_4"/>
    <property type="match status" value="1"/>
</dbReference>
<keyword evidence="3" id="KW-0456">Lyase</keyword>
<feature type="compositionally biased region" description="Basic and acidic residues" evidence="1">
    <location>
        <begin position="42"/>
        <end position="54"/>
    </location>
</feature>
<dbReference type="Gene3D" id="3.40.50.1820">
    <property type="entry name" value="alpha/beta hydrolase"/>
    <property type="match status" value="1"/>
</dbReference>
<dbReference type="InterPro" id="IPR000073">
    <property type="entry name" value="AB_hydrolase_1"/>
</dbReference>
<feature type="region of interest" description="Disordered" evidence="1">
    <location>
        <begin position="42"/>
        <end position="66"/>
    </location>
</feature>
<dbReference type="InterPro" id="IPR022742">
    <property type="entry name" value="Hydrolase_4"/>
</dbReference>
<dbReference type="GO" id="GO:0070205">
    <property type="term" value="F:2-succinyl-6-hydroxy-2,4-cyclohexadiene-1-carboxylate synthase activity"/>
    <property type="evidence" value="ECO:0007669"/>
    <property type="project" value="UniProtKB-EC"/>
</dbReference>
<sequence length="350" mass="38435">MRDKPDVPVNQPCRALSYAEGSTRHVGTKLAEDYFQDRLEPRVRSDRGSVDHRPGGLRPGGHGSPGEIAAPARHYAALSRFLRRLLLGVAVVIAGGCAYLAEKQGELIFRPATQDWRGYAQGTWAFEEKWISVGQNGEKLHAWWLPAADKNAPALLYLHGARWNLSGSAPRIERWQKLGFSVLAIDYRGFGKSSPASPTEQMATEDAAAAWDELAKLAPGRPRVIVGHSLGGAIAVDLARDRTDVNGLVLEATFTSIKDMIASTSWSYLPVDLILTQRFDTLSKIASVKAPVLITHGTRDQIVPFEMGEKLFEATTSPKRFIKVEGGSHHNLSSVAFDQYKAAMKELFSF</sequence>